<dbReference type="HOGENOM" id="CLU_000422_3_4_7"/>
<reference evidence="6" key="1">
    <citation type="submission" date="2012-06" db="EMBL/GenBank/DDBJ databases">
        <title>Complete sequence of chromosome of Desulfomonile tiedjei DSM 6799.</title>
        <authorList>
            <person name="Lucas S."/>
            <person name="Copeland A."/>
            <person name="Lapidus A."/>
            <person name="Glavina del Rio T."/>
            <person name="Dalin E."/>
            <person name="Tice H."/>
            <person name="Bruce D."/>
            <person name="Goodwin L."/>
            <person name="Pitluck S."/>
            <person name="Peters L."/>
            <person name="Ovchinnikova G."/>
            <person name="Zeytun A."/>
            <person name="Lu M."/>
            <person name="Kyrpides N."/>
            <person name="Mavromatis K."/>
            <person name="Ivanova N."/>
            <person name="Brettin T."/>
            <person name="Detter J.C."/>
            <person name="Han C."/>
            <person name="Larimer F."/>
            <person name="Land M."/>
            <person name="Hauser L."/>
            <person name="Markowitz V."/>
            <person name="Cheng J.-F."/>
            <person name="Hugenholtz P."/>
            <person name="Woyke T."/>
            <person name="Wu D."/>
            <person name="Spring S."/>
            <person name="Schroeder M."/>
            <person name="Brambilla E."/>
            <person name="Klenk H.-P."/>
            <person name="Eisen J.A."/>
        </authorList>
    </citation>
    <scope>NUCLEOTIDE SEQUENCE [LARGE SCALE GENOMIC DNA]</scope>
    <source>
        <strain evidence="6">ATCC 49306 / DSM 6799 / DCB-1</strain>
    </source>
</reference>
<keyword evidence="6" id="KW-1185">Reference proteome</keyword>
<evidence type="ECO:0000259" key="4">
    <source>
        <dbReference type="PROSITE" id="PS51379"/>
    </source>
</evidence>
<gene>
    <name evidence="5" type="ordered locus">Desti_0653</name>
</gene>
<evidence type="ECO:0000313" key="6">
    <source>
        <dbReference type="Proteomes" id="UP000006055"/>
    </source>
</evidence>
<dbReference type="PRINTS" id="PR00419">
    <property type="entry name" value="ADXRDTASE"/>
</dbReference>
<dbReference type="PROSITE" id="PS00198">
    <property type="entry name" value="4FE4S_FER_1"/>
    <property type="match status" value="1"/>
</dbReference>
<evidence type="ECO:0000313" key="5">
    <source>
        <dbReference type="EMBL" id="AFM23379.1"/>
    </source>
</evidence>
<dbReference type="Pfam" id="PF12838">
    <property type="entry name" value="Fer4_7"/>
    <property type="match status" value="1"/>
</dbReference>
<dbReference type="GO" id="GO:0046872">
    <property type="term" value="F:metal ion binding"/>
    <property type="evidence" value="ECO:0007669"/>
    <property type="project" value="UniProtKB-KW"/>
</dbReference>
<feature type="domain" description="4Fe-4S ferredoxin-type" evidence="4">
    <location>
        <begin position="590"/>
        <end position="620"/>
    </location>
</feature>
<dbReference type="Pfam" id="PF14691">
    <property type="entry name" value="Fer4_20"/>
    <property type="match status" value="1"/>
</dbReference>
<dbReference type="InterPro" id="IPR028261">
    <property type="entry name" value="DPD_II"/>
</dbReference>
<dbReference type="Gene3D" id="3.30.70.20">
    <property type="match status" value="1"/>
</dbReference>
<keyword evidence="2" id="KW-0408">Iron</keyword>
<dbReference type="InterPro" id="IPR036188">
    <property type="entry name" value="FAD/NAD-bd_sf"/>
</dbReference>
<dbReference type="GO" id="GO:0051536">
    <property type="term" value="F:iron-sulfur cluster binding"/>
    <property type="evidence" value="ECO:0007669"/>
    <property type="project" value="UniProtKB-KW"/>
</dbReference>
<keyword evidence="3" id="KW-0411">Iron-sulfur</keyword>
<dbReference type="SUPFAM" id="SSF51971">
    <property type="entry name" value="Nucleotide-binding domain"/>
    <property type="match status" value="1"/>
</dbReference>
<dbReference type="PANTHER" id="PTHR42783">
    <property type="entry name" value="GLUTAMATE SYNTHASE [NADPH] SMALL CHAIN"/>
    <property type="match status" value="1"/>
</dbReference>
<accession>I4C1D8</accession>
<evidence type="ECO:0000256" key="3">
    <source>
        <dbReference type="ARBA" id="ARBA00023014"/>
    </source>
</evidence>
<organism evidence="5 6">
    <name type="scientific">Desulfomonile tiedjei (strain ATCC 49306 / DSM 6799 / DCB-1)</name>
    <dbReference type="NCBI Taxonomy" id="706587"/>
    <lineage>
        <taxon>Bacteria</taxon>
        <taxon>Pseudomonadati</taxon>
        <taxon>Thermodesulfobacteriota</taxon>
        <taxon>Desulfomonilia</taxon>
        <taxon>Desulfomonilales</taxon>
        <taxon>Desulfomonilaceae</taxon>
        <taxon>Desulfomonile</taxon>
    </lineage>
</organism>
<feature type="domain" description="4Fe-4S ferredoxin-type" evidence="4">
    <location>
        <begin position="539"/>
        <end position="568"/>
    </location>
</feature>
<dbReference type="PROSITE" id="PS51379">
    <property type="entry name" value="4FE4S_FER_2"/>
    <property type="match status" value="2"/>
</dbReference>
<dbReference type="AlphaFoldDB" id="I4C1D8"/>
<dbReference type="PATRIC" id="fig|706587.4.peg.738"/>
<dbReference type="Gene3D" id="3.50.50.60">
    <property type="entry name" value="FAD/NAD(P)-binding domain"/>
    <property type="match status" value="2"/>
</dbReference>
<evidence type="ECO:0000256" key="2">
    <source>
        <dbReference type="ARBA" id="ARBA00023004"/>
    </source>
</evidence>
<dbReference type="eggNOG" id="COG0493">
    <property type="taxonomic scope" value="Bacteria"/>
</dbReference>
<dbReference type="eggNOG" id="COG1143">
    <property type="taxonomic scope" value="Bacteria"/>
</dbReference>
<dbReference type="Gene3D" id="1.10.1060.10">
    <property type="entry name" value="Alpha-helical ferredoxin"/>
    <property type="match status" value="1"/>
</dbReference>
<sequence>MSISRFIVPVSFAVMSIRVRLNRLEDYSLKVPCREACPVHTDAGSYVRAIARGRYEEGYRLARNPNPLASVCARVCAAPCEDKCRRGTIDSPITIRALKRFVCEKHEASFPPEFHPPRPEDRAALSHYKVAVIGAGPAGMACADTLLDWGYPVTLFEATEMVGGALWQFIPEYRLPRSVLDLETRALLEKGLDLRLEVPLNDKVTLSSLREQGYKAFFLACGAARGLDLAIEGRDADGIFRAVDYLLNVNRGYRVDLGKKVVAIGGGSVAVDVARTALRPAYREGAEVFPSTEEGLTGLDAARSALRGGAESVTMVSLESLEDLPAARSQQGKEELAEALDEGVKLEAGFGPKRILVENGKVVGVEFLQVDRLFDEEGRFHPSFKPGTESTLEADAVILAIGQSPELSFLKEEDAIELTSRGTIKVDPVTMATTAPGIFAGGDVAFGPRIIIDAVANGKRAANSIDKFLRGVSMRECRNVVVEELNPDIFRRDPHYDVINRETPPLESSDRRIGATEVERVYDEYTASNQALRCLDCYVHTIYDPELCILCGRCTNTCPTRCITFVSADLLESDHESTRDFLAAKSVIDKTALIKDDDLCIRCGLCAHVCPTNAMTLERFQVEEQILCNQEGTL</sequence>
<dbReference type="SUPFAM" id="SSF54862">
    <property type="entry name" value="4Fe-4S ferredoxins"/>
    <property type="match status" value="1"/>
</dbReference>
<dbReference type="InterPro" id="IPR017900">
    <property type="entry name" value="4Fe4S_Fe_S_CS"/>
</dbReference>
<dbReference type="InterPro" id="IPR017896">
    <property type="entry name" value="4Fe4S_Fe-S-bd"/>
</dbReference>
<proteinExistence type="predicted"/>
<keyword evidence="1" id="KW-0479">Metal-binding</keyword>
<protein>
    <submittedName>
        <fullName evidence="5">NADPH-dependent glutamate synthase beta chain-like oxidoreductase</fullName>
    </submittedName>
</protein>
<evidence type="ECO:0000256" key="1">
    <source>
        <dbReference type="ARBA" id="ARBA00022723"/>
    </source>
</evidence>
<name>I4C1D8_DESTA</name>
<dbReference type="STRING" id="706587.Desti_0653"/>
<dbReference type="Proteomes" id="UP000006055">
    <property type="component" value="Chromosome"/>
</dbReference>
<dbReference type="GO" id="GO:0016491">
    <property type="term" value="F:oxidoreductase activity"/>
    <property type="evidence" value="ECO:0007669"/>
    <property type="project" value="InterPro"/>
</dbReference>
<dbReference type="Pfam" id="PF07992">
    <property type="entry name" value="Pyr_redox_2"/>
    <property type="match status" value="1"/>
</dbReference>
<dbReference type="PANTHER" id="PTHR42783:SF3">
    <property type="entry name" value="GLUTAMATE SYNTHASE [NADPH] SMALL CHAIN-RELATED"/>
    <property type="match status" value="1"/>
</dbReference>
<dbReference type="KEGG" id="dti:Desti_0653"/>
<dbReference type="InterPro" id="IPR023753">
    <property type="entry name" value="FAD/NAD-binding_dom"/>
</dbReference>
<dbReference type="EMBL" id="CP003360">
    <property type="protein sequence ID" value="AFM23379.1"/>
    <property type="molecule type" value="Genomic_DNA"/>
</dbReference>
<dbReference type="InterPro" id="IPR009051">
    <property type="entry name" value="Helical_ferredxn"/>
</dbReference>